<name>A0A8J3INC8_9CHLR</name>
<comment type="caution">
    <text evidence="4">The sequence shown here is derived from an EMBL/GenBank/DDBJ whole genome shotgun (WGS) entry which is preliminary data.</text>
</comment>
<dbReference type="InterPro" id="IPR017853">
    <property type="entry name" value="GH"/>
</dbReference>
<protein>
    <recommendedName>
        <fullName evidence="6">Glycosyl hydrolase-like 10 domain-containing protein</fullName>
    </recommendedName>
</protein>
<organism evidence="4 5">
    <name type="scientific">Reticulibacter mediterranei</name>
    <dbReference type="NCBI Taxonomy" id="2778369"/>
    <lineage>
        <taxon>Bacteria</taxon>
        <taxon>Bacillati</taxon>
        <taxon>Chloroflexota</taxon>
        <taxon>Ktedonobacteria</taxon>
        <taxon>Ktedonobacterales</taxon>
        <taxon>Reticulibacteraceae</taxon>
        <taxon>Reticulibacter</taxon>
    </lineage>
</organism>
<dbReference type="Pfam" id="PF02638">
    <property type="entry name" value="GHL10"/>
    <property type="match status" value="1"/>
</dbReference>
<dbReference type="RefSeq" id="WP_236064933.1">
    <property type="nucleotide sequence ID" value="NZ_BNJK01000001.1"/>
</dbReference>
<evidence type="ECO:0008006" key="6">
    <source>
        <dbReference type="Google" id="ProtNLM"/>
    </source>
</evidence>
<gene>
    <name evidence="4" type="ORF">KSF_039180</name>
</gene>
<dbReference type="PROSITE" id="PS51257">
    <property type="entry name" value="PROKAR_LIPOPROTEIN"/>
    <property type="match status" value="1"/>
</dbReference>
<accession>A0A8J3INC8</accession>
<keyword evidence="5" id="KW-1185">Reference proteome</keyword>
<proteinExistence type="predicted"/>
<evidence type="ECO:0000313" key="5">
    <source>
        <dbReference type="Proteomes" id="UP000597444"/>
    </source>
</evidence>
<sequence>MDGLKRYPLAQISAQLVLLLGMLGLQACGVDARGSEPAGSSINCPPVQKTDSAAQRQLRAAWIATVTNIDWPSKPGLPVATQKQEFINLLDALRQMHMNAAIVQVKPAADAFYPSHYGPWSQYLTGTQGKDPGYNPLAFMIEESHRRNLEFHAWFNPFRVSLQDDIQKLAPNHPARQHPDWVVSYGGKLYYNPGLPEVRTFVIQSILEVVKNYDIDAVHLDDYFYPYRVAGQDFPDQAAYQQYGAAHFPNKDDWRRDNINRFMQDLAQSIKQAKSYVKLGVSPFGVWRNKSVDATGSDTTAGQTDYDDLFADTRTWIRQGWLDYIAPQIYWNFGFPAAAYEKLVQWWSQEVRGKRVQLYIGQAAYKITNWSDSNEMPKQLQYNLTIHEVQGSIFFSLKDLLANPHNIRDLLSNDIYKQPALIPTMPWLAGKAPQSVAHLSTQQAGSAIVLHWQDTTNNNAAYYAIYRVESTQQCQTMLLDMTRKAGNNSTQEFRDTTAVKGKTYTYYVTALDRLHHESKVSAGIKITVR</sequence>
<keyword evidence="1" id="KW-0732">Signal</keyword>
<evidence type="ECO:0000259" key="3">
    <source>
        <dbReference type="Pfam" id="PF25833"/>
    </source>
</evidence>
<dbReference type="Gene3D" id="3.20.20.80">
    <property type="entry name" value="Glycosidases"/>
    <property type="match status" value="1"/>
</dbReference>
<dbReference type="AlphaFoldDB" id="A0A8J3INC8"/>
<dbReference type="Pfam" id="PF25833">
    <property type="entry name" value="Fn3_SaeA_3rd"/>
    <property type="match status" value="1"/>
</dbReference>
<dbReference type="InterPro" id="IPR013783">
    <property type="entry name" value="Ig-like_fold"/>
</dbReference>
<dbReference type="Gene3D" id="2.60.40.10">
    <property type="entry name" value="Immunoglobulins"/>
    <property type="match status" value="1"/>
</dbReference>
<dbReference type="SUPFAM" id="SSF51445">
    <property type="entry name" value="(Trans)glycosidases"/>
    <property type="match status" value="1"/>
</dbReference>
<dbReference type="InterPro" id="IPR058692">
    <property type="entry name" value="Fn3_SaeA_2nd"/>
</dbReference>
<evidence type="ECO:0000313" key="4">
    <source>
        <dbReference type="EMBL" id="GHO93870.1"/>
    </source>
</evidence>
<evidence type="ECO:0000256" key="1">
    <source>
        <dbReference type="ARBA" id="ARBA00022729"/>
    </source>
</evidence>
<dbReference type="PANTHER" id="PTHR43405:SF1">
    <property type="entry name" value="GLYCOSYL HYDROLASE DIGH"/>
    <property type="match status" value="1"/>
</dbReference>
<dbReference type="InterPro" id="IPR052177">
    <property type="entry name" value="Divisome_Glycosyl_Hydrolase"/>
</dbReference>
<dbReference type="EMBL" id="BNJK01000001">
    <property type="protein sequence ID" value="GHO93870.1"/>
    <property type="molecule type" value="Genomic_DNA"/>
</dbReference>
<feature type="domain" description="SaeA second Fn3-like" evidence="3">
    <location>
        <begin position="437"/>
        <end position="525"/>
    </location>
</feature>
<reference evidence="4" key="1">
    <citation type="submission" date="2020-10" db="EMBL/GenBank/DDBJ databases">
        <title>Taxonomic study of unclassified bacteria belonging to the class Ktedonobacteria.</title>
        <authorList>
            <person name="Yabe S."/>
            <person name="Wang C.M."/>
            <person name="Zheng Y."/>
            <person name="Sakai Y."/>
            <person name="Cavaletti L."/>
            <person name="Monciardini P."/>
            <person name="Donadio S."/>
        </authorList>
    </citation>
    <scope>NUCLEOTIDE SEQUENCE</scope>
    <source>
        <strain evidence="4">ID150040</strain>
    </source>
</reference>
<dbReference type="PANTHER" id="PTHR43405">
    <property type="entry name" value="GLYCOSYL HYDROLASE DIGH"/>
    <property type="match status" value="1"/>
</dbReference>
<evidence type="ECO:0000259" key="2">
    <source>
        <dbReference type="Pfam" id="PF02638"/>
    </source>
</evidence>
<dbReference type="InterPro" id="IPR003790">
    <property type="entry name" value="GHL10"/>
</dbReference>
<feature type="domain" description="Glycosyl hydrolase-like 10" evidence="2">
    <location>
        <begin position="57"/>
        <end position="369"/>
    </location>
</feature>
<dbReference type="Proteomes" id="UP000597444">
    <property type="component" value="Unassembled WGS sequence"/>
</dbReference>